<evidence type="ECO:0000256" key="2">
    <source>
        <dbReference type="ARBA" id="ARBA00022729"/>
    </source>
</evidence>
<feature type="transmembrane region" description="Helical" evidence="5">
    <location>
        <begin position="390"/>
        <end position="412"/>
    </location>
</feature>
<dbReference type="Proteomes" id="UP001153714">
    <property type="component" value="Chromosome 1"/>
</dbReference>
<feature type="chain" id="PRO_5040514088" description="Ig-like domain-containing protein" evidence="6">
    <location>
        <begin position="23"/>
        <end position="584"/>
    </location>
</feature>
<keyword evidence="5" id="KW-0472">Membrane</keyword>
<feature type="domain" description="Ig-like" evidence="7">
    <location>
        <begin position="264"/>
        <end position="370"/>
    </location>
</feature>
<evidence type="ECO:0000256" key="3">
    <source>
        <dbReference type="ARBA" id="ARBA00022737"/>
    </source>
</evidence>
<keyword evidence="3" id="KW-0677">Repeat</keyword>
<dbReference type="SMART" id="SM00369">
    <property type="entry name" value="LRR_TYP"/>
    <property type="match status" value="5"/>
</dbReference>
<evidence type="ECO:0000313" key="8">
    <source>
        <dbReference type="EMBL" id="CAG9782400.1"/>
    </source>
</evidence>
<gene>
    <name evidence="8" type="ORF">DIATSA_LOCUS659</name>
</gene>
<dbReference type="InterPro" id="IPR013783">
    <property type="entry name" value="Ig-like_fold"/>
</dbReference>
<dbReference type="PANTHER" id="PTHR24366">
    <property type="entry name" value="IG(IMMUNOGLOBULIN) AND LRR(LEUCINE RICH REPEAT) DOMAINS"/>
    <property type="match status" value="1"/>
</dbReference>
<keyword evidence="5" id="KW-1133">Transmembrane helix</keyword>
<dbReference type="GO" id="GO:0071944">
    <property type="term" value="C:cell periphery"/>
    <property type="evidence" value="ECO:0007669"/>
    <property type="project" value="UniProtKB-ARBA"/>
</dbReference>
<accession>A0A9N9N1V0</accession>
<dbReference type="SUPFAM" id="SSF52058">
    <property type="entry name" value="L domain-like"/>
    <property type="match status" value="1"/>
</dbReference>
<dbReference type="InterPro" id="IPR003599">
    <property type="entry name" value="Ig_sub"/>
</dbReference>
<sequence length="584" mass="65370">MDIRTLRRGCWMILLLVDLTESDWLNCGNLEECHCKWSSGKKTASCVSAGLTNIPHLATDIQVLDLHGNQLKLLGQDAFASIDLLNLQRINLSSTNLHSLHPNAFRELRILIELDLSQNELHQISPDTFRGNDRLKLLVLNDNPLTTLVAEQFPPLQHLKKLELSRCRLHTIHPFAFVNLRALETIHLHHNLLSYLHQNTFNLPVLKTLTLSGNPWYCDCRLKDFHEWFLNSNLGNEEIFCGGPERKAHTAWRTIKGSEMVCPPLATSIPTVIRTETGADISFGCFARGDPKPIITWSFHNVDINNITNKFSDIVIYKYQSDHFDEYRDDYINRTAQWLNVTISNVTSDLAGEWKCNAKSSIGEASAYLTIYLPKARTATARLPPNYSTFFILGGSMLAMTGAGFIAACVCWKTKRRRVPPSRSFTDQEKKLLDTSLAASCDRTSADLGSSYGFEMFDRSMSMESEDTRCMEPVQITIEGPPGSFPPPPAEFALPAPYGNIFISVQVSGHNEEYPDLLSGGSTLPRRSRTCFLKSVYDNMGPRITAAGSSTWSLPGANAEQKVVDKNSDIIMPLSTFSTEFTAL</sequence>
<dbReference type="FunFam" id="3.80.10.10:FF:000082">
    <property type="entry name" value="Leucine-rich repeat-containing 24"/>
    <property type="match status" value="1"/>
</dbReference>
<feature type="signal peptide" evidence="6">
    <location>
        <begin position="1"/>
        <end position="22"/>
    </location>
</feature>
<dbReference type="Gene3D" id="3.80.10.10">
    <property type="entry name" value="Ribonuclease Inhibitor"/>
    <property type="match status" value="2"/>
</dbReference>
<dbReference type="PROSITE" id="PS50835">
    <property type="entry name" value="IG_LIKE"/>
    <property type="match status" value="1"/>
</dbReference>
<keyword evidence="5" id="KW-0812">Transmembrane</keyword>
<organism evidence="8 9">
    <name type="scientific">Diatraea saccharalis</name>
    <name type="common">sugarcane borer</name>
    <dbReference type="NCBI Taxonomy" id="40085"/>
    <lineage>
        <taxon>Eukaryota</taxon>
        <taxon>Metazoa</taxon>
        <taxon>Ecdysozoa</taxon>
        <taxon>Arthropoda</taxon>
        <taxon>Hexapoda</taxon>
        <taxon>Insecta</taxon>
        <taxon>Pterygota</taxon>
        <taxon>Neoptera</taxon>
        <taxon>Endopterygota</taxon>
        <taxon>Lepidoptera</taxon>
        <taxon>Glossata</taxon>
        <taxon>Ditrysia</taxon>
        <taxon>Pyraloidea</taxon>
        <taxon>Crambidae</taxon>
        <taxon>Crambinae</taxon>
        <taxon>Diatraea</taxon>
    </lineage>
</organism>
<proteinExistence type="predicted"/>
<evidence type="ECO:0000256" key="5">
    <source>
        <dbReference type="SAM" id="Phobius"/>
    </source>
</evidence>
<keyword evidence="9" id="KW-1185">Reference proteome</keyword>
<protein>
    <recommendedName>
        <fullName evidence="7">Ig-like domain-containing protein</fullName>
    </recommendedName>
</protein>
<dbReference type="InterPro" id="IPR007110">
    <property type="entry name" value="Ig-like_dom"/>
</dbReference>
<reference evidence="8" key="1">
    <citation type="submission" date="2021-12" db="EMBL/GenBank/DDBJ databases">
        <authorList>
            <person name="King R."/>
        </authorList>
    </citation>
    <scope>NUCLEOTIDE SEQUENCE</scope>
</reference>
<dbReference type="SMART" id="SM00082">
    <property type="entry name" value="LRRCT"/>
    <property type="match status" value="1"/>
</dbReference>
<reference evidence="8" key="2">
    <citation type="submission" date="2022-10" db="EMBL/GenBank/DDBJ databases">
        <authorList>
            <consortium name="ENA_rothamsted_submissions"/>
            <consortium name="culmorum"/>
            <person name="King R."/>
        </authorList>
    </citation>
    <scope>NUCLEOTIDE SEQUENCE</scope>
</reference>
<keyword evidence="1" id="KW-0433">Leucine-rich repeat</keyword>
<evidence type="ECO:0000313" key="9">
    <source>
        <dbReference type="Proteomes" id="UP001153714"/>
    </source>
</evidence>
<dbReference type="InterPro" id="IPR013098">
    <property type="entry name" value="Ig_I-set"/>
</dbReference>
<evidence type="ECO:0000256" key="6">
    <source>
        <dbReference type="SAM" id="SignalP"/>
    </source>
</evidence>
<dbReference type="InterPro" id="IPR003591">
    <property type="entry name" value="Leu-rich_rpt_typical-subtyp"/>
</dbReference>
<dbReference type="InterPro" id="IPR036179">
    <property type="entry name" value="Ig-like_dom_sf"/>
</dbReference>
<keyword evidence="4" id="KW-1015">Disulfide bond</keyword>
<dbReference type="SMART" id="SM00409">
    <property type="entry name" value="IG"/>
    <property type="match status" value="1"/>
</dbReference>
<dbReference type="PANTHER" id="PTHR24366:SF87">
    <property type="entry name" value="KEKKON 6, ISOFORM B"/>
    <property type="match status" value="1"/>
</dbReference>
<dbReference type="OrthoDB" id="1099686at2759"/>
<evidence type="ECO:0000256" key="1">
    <source>
        <dbReference type="ARBA" id="ARBA00022614"/>
    </source>
</evidence>
<dbReference type="InterPro" id="IPR001611">
    <property type="entry name" value="Leu-rich_rpt"/>
</dbReference>
<evidence type="ECO:0000256" key="4">
    <source>
        <dbReference type="ARBA" id="ARBA00023157"/>
    </source>
</evidence>
<name>A0A9N9N1V0_9NEOP</name>
<keyword evidence="2 6" id="KW-0732">Signal</keyword>
<dbReference type="InterPro" id="IPR032675">
    <property type="entry name" value="LRR_dom_sf"/>
</dbReference>
<dbReference type="AlphaFoldDB" id="A0A9N9N1V0"/>
<dbReference type="InterPro" id="IPR000483">
    <property type="entry name" value="Cys-rich_flank_reg_C"/>
</dbReference>
<dbReference type="Pfam" id="PF07679">
    <property type="entry name" value="I-set"/>
    <property type="match status" value="1"/>
</dbReference>
<dbReference type="EMBL" id="OU893332">
    <property type="protein sequence ID" value="CAG9782400.1"/>
    <property type="molecule type" value="Genomic_DNA"/>
</dbReference>
<dbReference type="SUPFAM" id="SSF48726">
    <property type="entry name" value="Immunoglobulin"/>
    <property type="match status" value="1"/>
</dbReference>
<evidence type="ECO:0000259" key="7">
    <source>
        <dbReference type="PROSITE" id="PS50835"/>
    </source>
</evidence>
<dbReference type="Pfam" id="PF13855">
    <property type="entry name" value="LRR_8"/>
    <property type="match status" value="2"/>
</dbReference>
<dbReference type="Gene3D" id="2.60.40.10">
    <property type="entry name" value="Immunoglobulins"/>
    <property type="match status" value="1"/>
</dbReference>